<comment type="catalytic activity">
    <reaction evidence="21">
        <text>L-seryl-[protein] + ATP = O-phospho-L-seryl-[protein] + ADP + H(+)</text>
        <dbReference type="Rhea" id="RHEA:17989"/>
        <dbReference type="Rhea" id="RHEA-COMP:9863"/>
        <dbReference type="Rhea" id="RHEA-COMP:11604"/>
        <dbReference type="ChEBI" id="CHEBI:15378"/>
        <dbReference type="ChEBI" id="CHEBI:29999"/>
        <dbReference type="ChEBI" id="CHEBI:30616"/>
        <dbReference type="ChEBI" id="CHEBI:83421"/>
        <dbReference type="ChEBI" id="CHEBI:456216"/>
        <dbReference type="EC" id="2.7.11.1"/>
    </reaction>
</comment>
<gene>
    <name evidence="26" type="ORF">Cni_G09188</name>
</gene>
<evidence type="ECO:0000256" key="22">
    <source>
        <dbReference type="PROSITE-ProRule" id="PRU10141"/>
    </source>
</evidence>
<keyword evidence="19" id="KW-0325">Glycoprotein</keyword>
<comment type="similarity">
    <text evidence="2">Belongs to the protein kinase superfamily. Ser/Thr protein kinase family.</text>
</comment>
<dbReference type="GO" id="GO:0009409">
    <property type="term" value="P:response to cold"/>
    <property type="evidence" value="ECO:0007669"/>
    <property type="project" value="UniProtKB-ARBA"/>
</dbReference>
<keyword evidence="17 23" id="KW-0472">Membrane</keyword>
<evidence type="ECO:0000259" key="25">
    <source>
        <dbReference type="PROSITE" id="PS50011"/>
    </source>
</evidence>
<dbReference type="SMART" id="SM00369">
    <property type="entry name" value="LRR_TYP"/>
    <property type="match status" value="8"/>
</dbReference>
<keyword evidence="6" id="KW-0723">Serine/threonine-protein kinase</keyword>
<evidence type="ECO:0000256" key="15">
    <source>
        <dbReference type="ARBA" id="ARBA00022840"/>
    </source>
</evidence>
<dbReference type="GO" id="GO:0048508">
    <property type="term" value="P:embryonic meristem development"/>
    <property type="evidence" value="ECO:0007669"/>
    <property type="project" value="UniProtKB-ARBA"/>
</dbReference>
<evidence type="ECO:0000256" key="9">
    <source>
        <dbReference type="ARBA" id="ARBA00022679"/>
    </source>
</evidence>
<evidence type="ECO:0000256" key="6">
    <source>
        <dbReference type="ARBA" id="ARBA00022527"/>
    </source>
</evidence>
<evidence type="ECO:0000256" key="21">
    <source>
        <dbReference type="ARBA" id="ARBA00048679"/>
    </source>
</evidence>
<dbReference type="FunFam" id="1.10.510.10:FF:000192">
    <property type="entry name" value="LRR receptor-like serine/threonine-protein kinase RPK2"/>
    <property type="match status" value="1"/>
</dbReference>
<evidence type="ECO:0000256" key="18">
    <source>
        <dbReference type="ARBA" id="ARBA00023170"/>
    </source>
</evidence>
<dbReference type="InterPro" id="IPR011009">
    <property type="entry name" value="Kinase-like_dom_sf"/>
</dbReference>
<dbReference type="InterPro" id="IPR013210">
    <property type="entry name" value="LRR_N_plant-typ"/>
</dbReference>
<keyword evidence="7" id="KW-0597">Phosphoprotein</keyword>
<evidence type="ECO:0000256" key="14">
    <source>
        <dbReference type="ARBA" id="ARBA00022777"/>
    </source>
</evidence>
<reference evidence="26 27" key="1">
    <citation type="submission" date="2023-10" db="EMBL/GenBank/DDBJ databases">
        <title>Chromosome-scale genome assembly provides insights into flower coloration mechanisms of Canna indica.</title>
        <authorList>
            <person name="Li C."/>
        </authorList>
    </citation>
    <scope>NUCLEOTIDE SEQUENCE [LARGE SCALE GENOMIC DNA]</scope>
    <source>
        <tissue evidence="26">Flower</tissue>
    </source>
</reference>
<evidence type="ECO:0000256" key="11">
    <source>
        <dbReference type="ARBA" id="ARBA00022729"/>
    </source>
</evidence>
<dbReference type="InterPro" id="IPR032675">
    <property type="entry name" value="LRR_dom_sf"/>
</dbReference>
<dbReference type="SUPFAM" id="SSF52058">
    <property type="entry name" value="L domain-like"/>
    <property type="match status" value="2"/>
</dbReference>
<dbReference type="GO" id="GO:0009414">
    <property type="term" value="P:response to water deprivation"/>
    <property type="evidence" value="ECO:0007669"/>
    <property type="project" value="UniProtKB-ARBA"/>
</dbReference>
<dbReference type="Pfam" id="PF08263">
    <property type="entry name" value="LRRNT_2"/>
    <property type="match status" value="1"/>
</dbReference>
<dbReference type="FunFam" id="3.80.10.10:FF:000275">
    <property type="entry name" value="Leucine-rich repeat receptor-like protein kinase"/>
    <property type="match status" value="1"/>
</dbReference>
<keyword evidence="4" id="KW-0217">Developmental protein</keyword>
<evidence type="ECO:0000256" key="3">
    <source>
        <dbReference type="ARBA" id="ARBA00012513"/>
    </source>
</evidence>
<accession>A0AAQ3K1W3</accession>
<evidence type="ECO:0000256" key="23">
    <source>
        <dbReference type="SAM" id="Phobius"/>
    </source>
</evidence>
<keyword evidence="8" id="KW-0433">Leucine-rich repeat</keyword>
<dbReference type="CDD" id="cd14066">
    <property type="entry name" value="STKc_IRAK"/>
    <property type="match status" value="1"/>
</dbReference>
<dbReference type="GO" id="GO:0004674">
    <property type="term" value="F:protein serine/threonine kinase activity"/>
    <property type="evidence" value="ECO:0007669"/>
    <property type="project" value="UniProtKB-KW"/>
</dbReference>
<evidence type="ECO:0000256" key="2">
    <source>
        <dbReference type="ARBA" id="ARBA00008684"/>
    </source>
</evidence>
<dbReference type="EC" id="2.7.11.1" evidence="3"/>
<evidence type="ECO:0000256" key="19">
    <source>
        <dbReference type="ARBA" id="ARBA00023180"/>
    </source>
</evidence>
<keyword evidence="11 24" id="KW-0732">Signal</keyword>
<keyword evidence="9" id="KW-0808">Transferase</keyword>
<proteinExistence type="inferred from homology"/>
<evidence type="ECO:0000256" key="5">
    <source>
        <dbReference type="ARBA" id="ARBA00022475"/>
    </source>
</evidence>
<feature type="binding site" evidence="22">
    <location>
        <position position="804"/>
    </location>
    <ligand>
        <name>ATP</name>
        <dbReference type="ChEBI" id="CHEBI:30616"/>
    </ligand>
</feature>
<dbReference type="SUPFAM" id="SSF56112">
    <property type="entry name" value="Protein kinase-like (PK-like)"/>
    <property type="match status" value="1"/>
</dbReference>
<dbReference type="EMBL" id="CP136892">
    <property type="protein sequence ID" value="WOL00475.1"/>
    <property type="molecule type" value="Genomic_DNA"/>
</dbReference>
<dbReference type="GO" id="GO:0005524">
    <property type="term" value="F:ATP binding"/>
    <property type="evidence" value="ECO:0007669"/>
    <property type="project" value="UniProtKB-UniRule"/>
</dbReference>
<name>A0AAQ3K1W3_9LILI</name>
<evidence type="ECO:0000256" key="1">
    <source>
        <dbReference type="ARBA" id="ARBA00004251"/>
    </source>
</evidence>
<keyword evidence="13 22" id="KW-0547">Nucleotide-binding</keyword>
<dbReference type="FunFam" id="3.30.200.20:FF:000260">
    <property type="entry name" value="LRR receptor-like serine/threonine-protein kinase RPK2"/>
    <property type="match status" value="1"/>
</dbReference>
<sequence length="1052" mass="115142">MAALLLLALSFSLLAPSSATPDTASADVSALLALKSSVSLDPSGILSGWDPAAVRHCDWHGVTCDAASGRVVSLNLTDCLPSPLAGTLAVEVGNLTELRVLSLRNNAFSGGIPAPAVGSLNRLEVLDLSCNNFSGKIPDEISGLPSLRVLDLSYNSLSGAIPDRLIGFSNLESIDMSFNQLSGKISINPFTSCQFLTHLKLSSNLLVGRIPLEIGKCTKIRTLLLNRNILEGRIPATIGQLSDLRFLDVSRNSLTDRIPRELGHCQKLSALVLTNLMDFDSTDNFSFISSNIEEFNAFIGSMPPEIFSIPSLEILWAPRANLDGHFPDKWNGSCSLRILNLGQNYIVGAVPEWLGMCRNLSFLDLSSNYFQGLLPASVGIPCMVYFNISQNLMTGPLPGFTNMVCSYGSTSSRKDVEFLDEGNLLLEYSAELFWTAQRHNYFALVLDENSLILHDYSWNNFSGNLPSFVMHPGNNNFSYGLSLNNNGFNGSISHMLFGLCQVGRGFAVNLSVNQMSGGIDDILSDCLLLKSFEAANNQLHGYVPSEIGNLHLLRHLDLRNNYLSGSVPEKLMGVKSLEQVLLGGNNFSGEIPSQLDDVSSLTLLDLSRNFLTGSIPSSLANATNLEVLLLNHNKLSGIIPPSFTALHRLTEFDVSFNNLSGEIPHLEYSSDCKFFLGNSFLQPCRDPSMIAPFGNPLQSDVPKWSHQYSWLKSFMIAAIASASVLVSVLLVLVFILVSGKRKMVRLSSLRKKVVVTFADVSGELTYDSVIRATSNFSLQNLIGTGGFGATYKGELVPGFLVAVKRLSMGRFQGLQQFDAEIRTLGRVRHKNLVTLIGYHMGDTDTFLIYNYLSGGNLETFIQHMSTKHVSWQEVHKIALDVAQALSYLHYSCVPRIVHRDIKPSNILLDDKLNAYLSDFGLARLLEVSQTHATTDVAGTFGYVAPEYATTCRVSDKADVYSFGVVLLELMSGKRSLDPSFSEYGNGFTIVAWGRLLIQEDRASDLFPRGLWEDGPQDKLVSLLKLALSCTVESLVVRPSMKQVVSTLKQLKN</sequence>
<evidence type="ECO:0000256" key="10">
    <source>
        <dbReference type="ARBA" id="ARBA00022692"/>
    </source>
</evidence>
<evidence type="ECO:0000256" key="7">
    <source>
        <dbReference type="ARBA" id="ARBA00022553"/>
    </source>
</evidence>
<dbReference type="Gene3D" id="3.30.200.20">
    <property type="entry name" value="Phosphorylase Kinase, domain 1"/>
    <property type="match status" value="1"/>
</dbReference>
<keyword evidence="27" id="KW-1185">Reference proteome</keyword>
<dbReference type="GO" id="GO:0005886">
    <property type="term" value="C:plasma membrane"/>
    <property type="evidence" value="ECO:0007669"/>
    <property type="project" value="UniProtKB-SubCell"/>
</dbReference>
<dbReference type="GO" id="GO:0009942">
    <property type="term" value="P:longitudinal axis specification"/>
    <property type="evidence" value="ECO:0007669"/>
    <property type="project" value="UniProtKB-ARBA"/>
</dbReference>
<evidence type="ECO:0000313" key="26">
    <source>
        <dbReference type="EMBL" id="WOL00475.1"/>
    </source>
</evidence>
<dbReference type="PANTHER" id="PTHR48056">
    <property type="entry name" value="LRR RECEPTOR-LIKE SERINE/THREONINE-PROTEIN KINASE-RELATED"/>
    <property type="match status" value="1"/>
</dbReference>
<dbReference type="Proteomes" id="UP001327560">
    <property type="component" value="Chromosome 3"/>
</dbReference>
<evidence type="ECO:0000256" key="4">
    <source>
        <dbReference type="ARBA" id="ARBA00022473"/>
    </source>
</evidence>
<feature type="transmembrane region" description="Helical" evidence="23">
    <location>
        <begin position="714"/>
        <end position="737"/>
    </location>
</feature>
<dbReference type="AlphaFoldDB" id="A0AAQ3K1W3"/>
<dbReference type="InterPro" id="IPR001611">
    <property type="entry name" value="Leu-rich_rpt"/>
</dbReference>
<keyword evidence="10 23" id="KW-0812">Transmembrane</keyword>
<keyword evidence="14" id="KW-0418">Kinase</keyword>
<comment type="subcellular location">
    <subcellularLocation>
        <location evidence="1">Cell membrane</location>
        <topology evidence="1">Single-pass type I membrane protein</topology>
    </subcellularLocation>
</comment>
<dbReference type="FunFam" id="3.80.10.10:FF:000095">
    <property type="entry name" value="LRR receptor-like serine/threonine-protein kinase GSO1"/>
    <property type="match status" value="1"/>
</dbReference>
<dbReference type="PANTHER" id="PTHR48056:SF63">
    <property type="entry name" value="PROTEIN KINASE DOMAIN-CONTAINING PROTEIN"/>
    <property type="match status" value="1"/>
</dbReference>
<keyword evidence="15 22" id="KW-0067">ATP-binding</keyword>
<evidence type="ECO:0000256" key="24">
    <source>
        <dbReference type="SAM" id="SignalP"/>
    </source>
</evidence>
<keyword evidence="5" id="KW-1003">Cell membrane</keyword>
<protein>
    <recommendedName>
        <fullName evidence="3">non-specific serine/threonine protein kinase</fullName>
        <ecNumber evidence="3">2.7.11.1</ecNumber>
    </recommendedName>
</protein>
<keyword evidence="16 23" id="KW-1133">Transmembrane helix</keyword>
<evidence type="ECO:0000256" key="20">
    <source>
        <dbReference type="ARBA" id="ARBA00047899"/>
    </source>
</evidence>
<feature type="signal peptide" evidence="24">
    <location>
        <begin position="1"/>
        <end position="19"/>
    </location>
</feature>
<dbReference type="InterPro" id="IPR008271">
    <property type="entry name" value="Ser/Thr_kinase_AS"/>
</dbReference>
<evidence type="ECO:0000256" key="16">
    <source>
        <dbReference type="ARBA" id="ARBA00022989"/>
    </source>
</evidence>
<evidence type="ECO:0000256" key="12">
    <source>
        <dbReference type="ARBA" id="ARBA00022737"/>
    </source>
</evidence>
<feature type="domain" description="Protein kinase" evidence="25">
    <location>
        <begin position="776"/>
        <end position="1052"/>
    </location>
</feature>
<feature type="chain" id="PRO_5042923659" description="non-specific serine/threonine protein kinase" evidence="24">
    <location>
        <begin position="20"/>
        <end position="1052"/>
    </location>
</feature>
<dbReference type="Gene3D" id="1.10.510.10">
    <property type="entry name" value="Transferase(Phosphotransferase) domain 1"/>
    <property type="match status" value="1"/>
</dbReference>
<dbReference type="SMART" id="SM00220">
    <property type="entry name" value="S_TKc"/>
    <property type="match status" value="1"/>
</dbReference>
<evidence type="ECO:0000256" key="13">
    <source>
        <dbReference type="ARBA" id="ARBA00022741"/>
    </source>
</evidence>
<keyword evidence="12" id="KW-0677">Repeat</keyword>
<evidence type="ECO:0000256" key="8">
    <source>
        <dbReference type="ARBA" id="ARBA00022614"/>
    </source>
</evidence>
<dbReference type="PROSITE" id="PS00107">
    <property type="entry name" value="PROTEIN_KINASE_ATP"/>
    <property type="match status" value="1"/>
</dbReference>
<dbReference type="Pfam" id="PF00560">
    <property type="entry name" value="LRR_1"/>
    <property type="match status" value="3"/>
</dbReference>
<evidence type="ECO:0000256" key="17">
    <source>
        <dbReference type="ARBA" id="ARBA00023136"/>
    </source>
</evidence>
<dbReference type="InterPro" id="IPR017441">
    <property type="entry name" value="Protein_kinase_ATP_BS"/>
</dbReference>
<dbReference type="PROSITE" id="PS00108">
    <property type="entry name" value="PROTEIN_KINASE_ST"/>
    <property type="match status" value="1"/>
</dbReference>
<dbReference type="Pfam" id="PF00069">
    <property type="entry name" value="Pkinase"/>
    <property type="match status" value="1"/>
</dbReference>
<evidence type="ECO:0000313" key="27">
    <source>
        <dbReference type="Proteomes" id="UP001327560"/>
    </source>
</evidence>
<keyword evidence="18" id="KW-0675">Receptor</keyword>
<organism evidence="26 27">
    <name type="scientific">Canna indica</name>
    <name type="common">Indian-shot</name>
    <dbReference type="NCBI Taxonomy" id="4628"/>
    <lineage>
        <taxon>Eukaryota</taxon>
        <taxon>Viridiplantae</taxon>
        <taxon>Streptophyta</taxon>
        <taxon>Embryophyta</taxon>
        <taxon>Tracheophyta</taxon>
        <taxon>Spermatophyta</taxon>
        <taxon>Magnoliopsida</taxon>
        <taxon>Liliopsida</taxon>
        <taxon>Zingiberales</taxon>
        <taxon>Cannaceae</taxon>
        <taxon>Canna</taxon>
    </lineage>
</organism>
<dbReference type="GO" id="GO:0009945">
    <property type="term" value="P:radial axis specification"/>
    <property type="evidence" value="ECO:0007669"/>
    <property type="project" value="UniProtKB-ARBA"/>
</dbReference>
<dbReference type="Pfam" id="PF13855">
    <property type="entry name" value="LRR_8"/>
    <property type="match status" value="2"/>
</dbReference>
<dbReference type="PROSITE" id="PS50011">
    <property type="entry name" value="PROTEIN_KINASE_DOM"/>
    <property type="match status" value="1"/>
</dbReference>
<dbReference type="Gene3D" id="3.80.10.10">
    <property type="entry name" value="Ribonuclease Inhibitor"/>
    <property type="match status" value="4"/>
</dbReference>
<dbReference type="InterPro" id="IPR003591">
    <property type="entry name" value="Leu-rich_rpt_typical-subtyp"/>
</dbReference>
<dbReference type="InterPro" id="IPR000719">
    <property type="entry name" value="Prot_kinase_dom"/>
</dbReference>
<dbReference type="InterPro" id="IPR050647">
    <property type="entry name" value="Plant_LRR-RLKs"/>
</dbReference>
<comment type="catalytic activity">
    <reaction evidence="20">
        <text>L-threonyl-[protein] + ATP = O-phospho-L-threonyl-[protein] + ADP + H(+)</text>
        <dbReference type="Rhea" id="RHEA:46608"/>
        <dbReference type="Rhea" id="RHEA-COMP:11060"/>
        <dbReference type="Rhea" id="RHEA-COMP:11605"/>
        <dbReference type="ChEBI" id="CHEBI:15378"/>
        <dbReference type="ChEBI" id="CHEBI:30013"/>
        <dbReference type="ChEBI" id="CHEBI:30616"/>
        <dbReference type="ChEBI" id="CHEBI:61977"/>
        <dbReference type="ChEBI" id="CHEBI:456216"/>
        <dbReference type="EC" id="2.7.11.1"/>
    </reaction>
</comment>
<dbReference type="FunFam" id="3.80.10.10:FF:000041">
    <property type="entry name" value="LRR receptor-like serine/threonine-protein kinase ERECTA"/>
    <property type="match status" value="1"/>
</dbReference>